<reference evidence="8 9" key="1">
    <citation type="submission" date="2024-08" db="EMBL/GenBank/DDBJ databases">
        <title>Genome mining of Saccharopolyspora cebuensis PGLac3 from Nigerian medicinal plant.</title>
        <authorList>
            <person name="Ezeobiora C.E."/>
            <person name="Igbokwe N.H."/>
            <person name="Amin D.H."/>
            <person name="Mendie U.E."/>
        </authorList>
    </citation>
    <scope>NUCLEOTIDE SEQUENCE [LARGE SCALE GENOMIC DNA]</scope>
    <source>
        <strain evidence="8 9">PGLac3</strain>
    </source>
</reference>
<evidence type="ECO:0000256" key="7">
    <source>
        <dbReference type="SAM" id="Phobius"/>
    </source>
</evidence>
<proteinExistence type="inferred from homology"/>
<comment type="caution">
    <text evidence="8">The sequence shown here is derived from an EMBL/GenBank/DDBJ whole genome shotgun (WGS) entry which is preliminary data.</text>
</comment>
<keyword evidence="6 7" id="KW-0472">Membrane</keyword>
<evidence type="ECO:0000313" key="8">
    <source>
        <dbReference type="EMBL" id="MEY8039646.1"/>
    </source>
</evidence>
<dbReference type="EMBL" id="JBGEHV010000013">
    <property type="protein sequence ID" value="MEY8039646.1"/>
    <property type="molecule type" value="Genomic_DNA"/>
</dbReference>
<dbReference type="InterPro" id="IPR002758">
    <property type="entry name" value="Cation_antiport_E"/>
</dbReference>
<gene>
    <name evidence="8" type="ORF">AB8O55_09585</name>
</gene>
<keyword evidence="4 7" id="KW-0812">Transmembrane</keyword>
<evidence type="ECO:0000256" key="6">
    <source>
        <dbReference type="ARBA" id="ARBA00023136"/>
    </source>
</evidence>
<dbReference type="PANTHER" id="PTHR34584">
    <property type="entry name" value="NA(+)/H(+) ANTIPORTER SUBUNIT E1"/>
    <property type="match status" value="1"/>
</dbReference>
<evidence type="ECO:0000256" key="5">
    <source>
        <dbReference type="ARBA" id="ARBA00022989"/>
    </source>
</evidence>
<feature type="transmembrane region" description="Helical" evidence="7">
    <location>
        <begin position="66"/>
        <end position="88"/>
    </location>
</feature>
<keyword evidence="5 7" id="KW-1133">Transmembrane helix</keyword>
<feature type="transmembrane region" description="Helical" evidence="7">
    <location>
        <begin position="35"/>
        <end position="54"/>
    </location>
</feature>
<accession>A0ABV4CEW8</accession>
<dbReference type="PANTHER" id="PTHR34584:SF1">
    <property type="entry name" value="NA(+)_H(+) ANTIPORTER SUBUNIT E1"/>
    <property type="match status" value="1"/>
</dbReference>
<sequence>MGERVVGRGKRLVQRFPLVVWLALVWVMLWGTYDLGTLFFGIVVAVFVSGLFPVPPITTNIAPRPVRLLSVVLYLAWDLVISTVRVAWQAIRYGRRATAGIVAVRLVTDSDHIIAMVAQAVSLAPGNAVVQIDRANRVFFVYSLGLRSEEEAESVRREVRYLEEKIVRAVGSDADVAGIDAAGKEG</sequence>
<feature type="transmembrane region" description="Helical" evidence="7">
    <location>
        <begin position="12"/>
        <end position="29"/>
    </location>
</feature>
<keyword evidence="9" id="KW-1185">Reference proteome</keyword>
<dbReference type="NCBIfam" id="NF006521">
    <property type="entry name" value="PRK08965.1-5"/>
    <property type="match status" value="1"/>
</dbReference>
<name>A0ABV4CEW8_9PSEU</name>
<evidence type="ECO:0000256" key="1">
    <source>
        <dbReference type="ARBA" id="ARBA00004651"/>
    </source>
</evidence>
<dbReference type="Proteomes" id="UP001564626">
    <property type="component" value="Unassembled WGS sequence"/>
</dbReference>
<comment type="subcellular location">
    <subcellularLocation>
        <location evidence="1">Cell membrane</location>
        <topology evidence="1">Multi-pass membrane protein</topology>
    </subcellularLocation>
</comment>
<organism evidence="8 9">
    <name type="scientific">Saccharopolyspora cebuensis</name>
    <dbReference type="NCBI Taxonomy" id="418759"/>
    <lineage>
        <taxon>Bacteria</taxon>
        <taxon>Bacillati</taxon>
        <taxon>Actinomycetota</taxon>
        <taxon>Actinomycetes</taxon>
        <taxon>Pseudonocardiales</taxon>
        <taxon>Pseudonocardiaceae</taxon>
        <taxon>Saccharopolyspora</taxon>
    </lineage>
</organism>
<evidence type="ECO:0000256" key="4">
    <source>
        <dbReference type="ARBA" id="ARBA00022692"/>
    </source>
</evidence>
<evidence type="ECO:0000256" key="3">
    <source>
        <dbReference type="ARBA" id="ARBA00022475"/>
    </source>
</evidence>
<keyword evidence="3" id="KW-1003">Cell membrane</keyword>
<comment type="similarity">
    <text evidence="2">Belongs to the CPA3 antiporters (TC 2.A.63) subunit E family.</text>
</comment>
<protein>
    <submittedName>
        <fullName evidence="8">Na+/H+ antiporter subunit E</fullName>
    </submittedName>
</protein>
<dbReference type="Pfam" id="PF01899">
    <property type="entry name" value="MNHE"/>
    <property type="match status" value="1"/>
</dbReference>
<evidence type="ECO:0000313" key="9">
    <source>
        <dbReference type="Proteomes" id="UP001564626"/>
    </source>
</evidence>
<dbReference type="RefSeq" id="WP_345358442.1">
    <property type="nucleotide sequence ID" value="NZ_BAABII010000003.1"/>
</dbReference>
<evidence type="ECO:0000256" key="2">
    <source>
        <dbReference type="ARBA" id="ARBA00006228"/>
    </source>
</evidence>